<organism evidence="1 2">
    <name type="scientific">Bambusicola thoracicus</name>
    <name type="common">Chinese bamboo-partridge</name>
    <name type="synonym">Perdix thoracica</name>
    <dbReference type="NCBI Taxonomy" id="9083"/>
    <lineage>
        <taxon>Eukaryota</taxon>
        <taxon>Metazoa</taxon>
        <taxon>Chordata</taxon>
        <taxon>Craniata</taxon>
        <taxon>Vertebrata</taxon>
        <taxon>Euteleostomi</taxon>
        <taxon>Archelosauria</taxon>
        <taxon>Archosauria</taxon>
        <taxon>Dinosauria</taxon>
        <taxon>Saurischia</taxon>
        <taxon>Theropoda</taxon>
        <taxon>Coelurosauria</taxon>
        <taxon>Aves</taxon>
        <taxon>Neognathae</taxon>
        <taxon>Galloanserae</taxon>
        <taxon>Galliformes</taxon>
        <taxon>Phasianidae</taxon>
        <taxon>Perdicinae</taxon>
        <taxon>Bambusicola</taxon>
    </lineage>
</organism>
<comment type="caution">
    <text evidence="1">The sequence shown here is derived from an EMBL/GenBank/DDBJ whole genome shotgun (WGS) entry which is preliminary data.</text>
</comment>
<dbReference type="AlphaFoldDB" id="A0A2P4SII6"/>
<dbReference type="EMBL" id="PPHD01045138">
    <property type="protein sequence ID" value="POI23927.1"/>
    <property type="molecule type" value="Genomic_DNA"/>
</dbReference>
<reference evidence="1 2" key="1">
    <citation type="submission" date="2018-01" db="EMBL/GenBank/DDBJ databases">
        <title>Comparison of the Chinese Bamboo Partridge and Red Junglefowl genome sequences highlights the importance of demography in genome evolution.</title>
        <authorList>
            <person name="Tiley G.P."/>
            <person name="Kimball R.T."/>
            <person name="Braun E.L."/>
            <person name="Burleigh J.G."/>
        </authorList>
    </citation>
    <scope>NUCLEOTIDE SEQUENCE [LARGE SCALE GENOMIC DNA]</scope>
    <source>
        <strain evidence="1">RTK389</strain>
        <tissue evidence="1">Blood</tissue>
    </source>
</reference>
<evidence type="ECO:0000313" key="1">
    <source>
        <dbReference type="EMBL" id="POI23927.1"/>
    </source>
</evidence>
<protein>
    <submittedName>
        <fullName evidence="1">Uncharacterized protein</fullName>
    </submittedName>
</protein>
<evidence type="ECO:0000313" key="2">
    <source>
        <dbReference type="Proteomes" id="UP000237246"/>
    </source>
</evidence>
<name>A0A2P4SII6_BAMTH</name>
<proteinExistence type="predicted"/>
<sequence length="18" mass="1874">MQQNPVPSCGQEPGCVLS</sequence>
<keyword evidence="2" id="KW-1185">Reference proteome</keyword>
<dbReference type="Proteomes" id="UP000237246">
    <property type="component" value="Unassembled WGS sequence"/>
</dbReference>
<accession>A0A2P4SII6</accession>
<gene>
    <name evidence="1" type="ORF">CIB84_012325</name>
</gene>